<feature type="region of interest" description="Disordered" evidence="5">
    <location>
        <begin position="347"/>
        <end position="429"/>
    </location>
</feature>
<feature type="coiled-coil region" evidence="4">
    <location>
        <begin position="191"/>
        <end position="218"/>
    </location>
</feature>
<protein>
    <submittedName>
        <fullName evidence="6">Uncharacterized protein</fullName>
    </submittedName>
</protein>
<evidence type="ECO:0000256" key="5">
    <source>
        <dbReference type="SAM" id="MobiDB-lite"/>
    </source>
</evidence>
<accession>A0A6H5HXL5</accession>
<organism evidence="6 7">
    <name type="scientific">Trichogramma brassicae</name>
    <dbReference type="NCBI Taxonomy" id="86971"/>
    <lineage>
        <taxon>Eukaryota</taxon>
        <taxon>Metazoa</taxon>
        <taxon>Ecdysozoa</taxon>
        <taxon>Arthropoda</taxon>
        <taxon>Hexapoda</taxon>
        <taxon>Insecta</taxon>
        <taxon>Pterygota</taxon>
        <taxon>Neoptera</taxon>
        <taxon>Endopterygota</taxon>
        <taxon>Hymenoptera</taxon>
        <taxon>Apocrita</taxon>
        <taxon>Proctotrupomorpha</taxon>
        <taxon>Chalcidoidea</taxon>
        <taxon>Trichogrammatidae</taxon>
        <taxon>Trichogramma</taxon>
    </lineage>
</organism>
<evidence type="ECO:0000256" key="1">
    <source>
        <dbReference type="ARBA" id="ARBA00022737"/>
    </source>
</evidence>
<dbReference type="SMART" id="SM00248">
    <property type="entry name" value="ANK"/>
    <property type="match status" value="3"/>
</dbReference>
<proteinExistence type="predicted"/>
<gene>
    <name evidence="6" type="ORF">TBRA_LOCUS1122</name>
</gene>
<evidence type="ECO:0000256" key="4">
    <source>
        <dbReference type="SAM" id="Coils"/>
    </source>
</evidence>
<dbReference type="SUPFAM" id="SSF48403">
    <property type="entry name" value="Ankyrin repeat"/>
    <property type="match status" value="1"/>
</dbReference>
<dbReference type="OrthoDB" id="194358at2759"/>
<dbReference type="Gene3D" id="1.25.40.20">
    <property type="entry name" value="Ankyrin repeat-containing domain"/>
    <property type="match status" value="1"/>
</dbReference>
<feature type="compositionally biased region" description="Basic and acidic residues" evidence="5">
    <location>
        <begin position="363"/>
        <end position="390"/>
    </location>
</feature>
<dbReference type="EMBL" id="CADCXV010000236">
    <property type="protein sequence ID" value="CAB0029026.1"/>
    <property type="molecule type" value="Genomic_DNA"/>
</dbReference>
<dbReference type="InterPro" id="IPR036770">
    <property type="entry name" value="Ankyrin_rpt-contain_sf"/>
</dbReference>
<dbReference type="PANTHER" id="PTHR24134:SF9">
    <property type="entry name" value="ANKYRIN REPEAT AND SOCS BOX PROTEIN 8"/>
    <property type="match status" value="1"/>
</dbReference>
<evidence type="ECO:0000313" key="7">
    <source>
        <dbReference type="Proteomes" id="UP000479190"/>
    </source>
</evidence>
<keyword evidence="1" id="KW-0677">Repeat</keyword>
<sequence>MLPCWACGTLTNAREDAWSLPVLYCPPCYNHFWDLAVEANKVERQKPVPRARTRTSTTEPMIDDEGSTFEASSPKPAKRQKRVTFAEPSFSEPTMDVKHIKKIAEQLDQLTRTNFSYRFKLQRKYRKLQKLQDEGRTSEASSFLALDMLMAKNKLALGMIKDSFKVTRDLLDRIERGTVTVYDYGIMREELVKIKSDLQETERLVNEVKNEIQPFREEQRILGNLDLKLRSQVKQFSEETEAEIPATKAKLKEIGREHKTSTTAKKKKQLGIVKSHRLILEKLKHLSALNKEREELEMQIQIRDHLRLIDENQSSWEQVMDADEFQKLEKKCLKKFRKICADNELEVPSGWGDDVDEGPIEEDQQKSQRDARKEWQQQTEKFLDKVERSKYSTSSDSSSASSGKSVGDGREEEQRVRRVQDDKGIISQEEKIKKMESDLETADQLMKILRELEKLDVANSTERNGEILKKTRRRLTANDLIKRLEGMNIDEDRTGSSFQLPETPESLAGSDDSSNNDNGRPSAVPAETPSRDSLASIRFTGKQEKLVNRVVQENIRSAMQSFLQERRREPQASERASKVLLSRLHVQKKRHPHHRFLMDDHFFHHSRIFNCAGKEVISSLDKPDVDENGKPVTRCTTPLHHAVGCEKQIVEIEKKSSSIDVIDDLFSMYDRFDVNYTNEDGLTHLHVASHFGRVNIAKKFLDHGADPNDVWTSKGYSTLHLALEAKYIFDTIVERRSMFRLLLKSGANPNLADAQGRTPLHIVCKKIPRSWQSSVHPSYDWFLAKMIFSLCHEKYGPVQVNARDKEGNTPLNLALKTGNKCGPVAAEKWCRCEFGRRRWSGSQGYYEGRRGLSEAVSREMHCSPPNLHHERSKQSMCAKIK</sequence>
<feature type="compositionally biased region" description="Basic and acidic residues" evidence="5">
    <location>
        <begin position="407"/>
        <end position="429"/>
    </location>
</feature>
<feature type="repeat" description="ANK" evidence="3">
    <location>
        <begin position="680"/>
        <end position="708"/>
    </location>
</feature>
<evidence type="ECO:0000313" key="6">
    <source>
        <dbReference type="EMBL" id="CAB0029026.1"/>
    </source>
</evidence>
<feature type="compositionally biased region" description="Low complexity" evidence="5">
    <location>
        <begin position="391"/>
        <end position="405"/>
    </location>
</feature>
<dbReference type="Proteomes" id="UP000479190">
    <property type="component" value="Unassembled WGS sequence"/>
</dbReference>
<dbReference type="PROSITE" id="PS50088">
    <property type="entry name" value="ANK_REPEAT"/>
    <property type="match status" value="2"/>
</dbReference>
<keyword evidence="4" id="KW-0175">Coiled coil</keyword>
<evidence type="ECO:0000256" key="3">
    <source>
        <dbReference type="PROSITE-ProRule" id="PRU00023"/>
    </source>
</evidence>
<feature type="region of interest" description="Disordered" evidence="5">
    <location>
        <begin position="46"/>
        <end position="83"/>
    </location>
</feature>
<feature type="compositionally biased region" description="Acidic residues" evidence="5">
    <location>
        <begin position="353"/>
        <end position="362"/>
    </location>
</feature>
<dbReference type="InterPro" id="IPR002110">
    <property type="entry name" value="Ankyrin_rpt"/>
</dbReference>
<feature type="repeat" description="ANK" evidence="3">
    <location>
        <begin position="714"/>
        <end position="754"/>
    </location>
</feature>
<name>A0A6H5HXL5_9HYME</name>
<reference evidence="6 7" key="1">
    <citation type="submission" date="2020-02" db="EMBL/GenBank/DDBJ databases">
        <authorList>
            <person name="Ferguson B K."/>
        </authorList>
    </citation>
    <scope>NUCLEOTIDE SEQUENCE [LARGE SCALE GENOMIC DNA]</scope>
</reference>
<dbReference type="PROSITE" id="PS50297">
    <property type="entry name" value="ANK_REP_REGION"/>
    <property type="match status" value="1"/>
</dbReference>
<keyword evidence="7" id="KW-1185">Reference proteome</keyword>
<dbReference type="PANTHER" id="PTHR24134">
    <property type="entry name" value="ANKYRIN REPEAT-CONTAINING PROTEIN DDB_G0279043"/>
    <property type="match status" value="1"/>
</dbReference>
<evidence type="ECO:0000256" key="2">
    <source>
        <dbReference type="ARBA" id="ARBA00023043"/>
    </source>
</evidence>
<dbReference type="Pfam" id="PF12796">
    <property type="entry name" value="Ank_2"/>
    <property type="match status" value="1"/>
</dbReference>
<keyword evidence="2 3" id="KW-0040">ANK repeat</keyword>
<dbReference type="AlphaFoldDB" id="A0A6H5HXL5"/>
<feature type="region of interest" description="Disordered" evidence="5">
    <location>
        <begin position="491"/>
        <end position="537"/>
    </location>
</feature>